<evidence type="ECO:0000256" key="11">
    <source>
        <dbReference type="SAM" id="Phobius"/>
    </source>
</evidence>
<dbReference type="GO" id="GO:0098719">
    <property type="term" value="P:sodium ion import across plasma membrane"/>
    <property type="evidence" value="ECO:0007669"/>
    <property type="project" value="TreeGrafter"/>
</dbReference>
<dbReference type="InterPro" id="IPR018422">
    <property type="entry name" value="Cation/H_exchanger_CPA1"/>
</dbReference>
<comment type="subcellular location">
    <subcellularLocation>
        <location evidence="1">Cell membrane</location>
        <topology evidence="1">Multi-pass membrane protein</topology>
    </subcellularLocation>
</comment>
<feature type="transmembrane region" description="Helical" evidence="11">
    <location>
        <begin position="111"/>
        <end position="132"/>
    </location>
</feature>
<keyword evidence="3" id="KW-1003">Cell membrane</keyword>
<feature type="compositionally biased region" description="Basic and acidic residues" evidence="10">
    <location>
        <begin position="378"/>
        <end position="389"/>
    </location>
</feature>
<dbReference type="GO" id="GO:0015385">
    <property type="term" value="F:sodium:proton antiporter activity"/>
    <property type="evidence" value="ECO:0007669"/>
    <property type="project" value="InterPro"/>
</dbReference>
<evidence type="ECO:0000256" key="8">
    <source>
        <dbReference type="ARBA" id="ARBA00023136"/>
    </source>
</evidence>
<keyword evidence="2" id="KW-0813">Transport</keyword>
<dbReference type="RefSeq" id="WP_135120067.1">
    <property type="nucleotide sequence ID" value="NZ_SPQZ01000003.1"/>
</dbReference>
<keyword evidence="14" id="KW-1185">Reference proteome</keyword>
<feature type="transmembrane region" description="Helical" evidence="11">
    <location>
        <begin position="180"/>
        <end position="199"/>
    </location>
</feature>
<evidence type="ECO:0000256" key="7">
    <source>
        <dbReference type="ARBA" id="ARBA00023065"/>
    </source>
</evidence>
<feature type="transmembrane region" description="Helical" evidence="11">
    <location>
        <begin position="449"/>
        <end position="472"/>
    </location>
</feature>
<evidence type="ECO:0000256" key="2">
    <source>
        <dbReference type="ARBA" id="ARBA00022448"/>
    </source>
</evidence>
<evidence type="ECO:0000256" key="3">
    <source>
        <dbReference type="ARBA" id="ARBA00022475"/>
    </source>
</evidence>
<dbReference type="GO" id="GO:0051453">
    <property type="term" value="P:regulation of intracellular pH"/>
    <property type="evidence" value="ECO:0007669"/>
    <property type="project" value="TreeGrafter"/>
</dbReference>
<dbReference type="Proteomes" id="UP000298127">
    <property type="component" value="Unassembled WGS sequence"/>
</dbReference>
<keyword evidence="7" id="KW-0406">Ion transport</keyword>
<feature type="transmembrane region" description="Helical" evidence="11">
    <location>
        <begin position="153"/>
        <end position="174"/>
    </location>
</feature>
<feature type="region of interest" description="Disordered" evidence="10">
    <location>
        <begin position="351"/>
        <end position="389"/>
    </location>
</feature>
<keyword evidence="8 11" id="KW-0472">Membrane</keyword>
<dbReference type="PANTHER" id="PTHR10110">
    <property type="entry name" value="SODIUM/HYDROGEN EXCHANGER"/>
    <property type="match status" value="1"/>
</dbReference>
<organism evidence="13 14">
    <name type="scientific">Orlajensenia leifsoniae</name>
    <dbReference type="NCBI Taxonomy" id="2561933"/>
    <lineage>
        <taxon>Bacteria</taxon>
        <taxon>Bacillati</taxon>
        <taxon>Actinomycetota</taxon>
        <taxon>Actinomycetes</taxon>
        <taxon>Micrococcales</taxon>
        <taxon>Microbacteriaceae</taxon>
        <taxon>Orlajensenia</taxon>
    </lineage>
</organism>
<evidence type="ECO:0000313" key="13">
    <source>
        <dbReference type="EMBL" id="TFV98061.1"/>
    </source>
</evidence>
<feature type="transmembrane region" description="Helical" evidence="11">
    <location>
        <begin position="208"/>
        <end position="224"/>
    </location>
</feature>
<sequence length="587" mass="62181">MDVLVIGVLGVLAIVLAAQASGKLGVAAPLLLVVLGIGVSLLPFVGDIEIEPEWILAGVLPPLLYSAAVSMPTMEFRRDFRAIAGLSVILVVLSSVLLGLLFAWLIPGLGLAAAIALGAIVSPTDAVATSIVKKLGVSPRIVAVLEGESLLNDATALVLLRSAIAATAATVSFWGVLGDFAYAVAVAVVIGVAVGWLNLRLRHRVKDAAVNTAISFTIPFIASVPAEVLGASGLVAAVAAGLVTGIGAPRWLTPAHRFSDAQNWRTIELLLEGAVFLVMGLELWTLLDDVGTADNGLWTALWIGAVALVATVLVRTAYVVPLLQGLARSARRKAARTEQFGAIQERIDQMEAGTPALGDGQTGGDPRRSRGMPPGDPTRMEDRPIPKLRPGDADRFRDRVVRYVADVDYMQAEPLGVKQGAVVVWAGMRGVVTLAAAQTLPQDTESRSLLVLIAFVVAALSLLIQGGTLGWLARRLGLTGIGVNIEERERLSTELREVSMKVLADRGIDPREMMRRGTDETASDVPDPKPDFDRVRAVRVEMIDAQRVRLLELQKAGTYSSAALTWALQSLDADQISIELHAPDAGE</sequence>
<evidence type="ECO:0000259" key="12">
    <source>
        <dbReference type="Pfam" id="PF00999"/>
    </source>
</evidence>
<feature type="transmembrane region" description="Helical" evidence="11">
    <location>
        <begin position="27"/>
        <end position="45"/>
    </location>
</feature>
<dbReference type="GO" id="GO:0015386">
    <property type="term" value="F:potassium:proton antiporter activity"/>
    <property type="evidence" value="ECO:0007669"/>
    <property type="project" value="TreeGrafter"/>
</dbReference>
<proteinExistence type="predicted"/>
<evidence type="ECO:0000256" key="6">
    <source>
        <dbReference type="ARBA" id="ARBA00023053"/>
    </source>
</evidence>
<dbReference type="AlphaFoldDB" id="A0A4Y9QZR5"/>
<feature type="domain" description="Cation/H+ exchanger transmembrane" evidence="12">
    <location>
        <begin position="13"/>
        <end position="332"/>
    </location>
</feature>
<keyword evidence="6" id="KW-0915">Sodium</keyword>
<dbReference type="Pfam" id="PF00999">
    <property type="entry name" value="Na_H_Exchanger"/>
    <property type="match status" value="1"/>
</dbReference>
<dbReference type="Gene3D" id="6.10.140.1330">
    <property type="match status" value="1"/>
</dbReference>
<dbReference type="GO" id="GO:0005886">
    <property type="term" value="C:plasma membrane"/>
    <property type="evidence" value="ECO:0007669"/>
    <property type="project" value="UniProtKB-SubCell"/>
</dbReference>
<protein>
    <submittedName>
        <fullName evidence="13">Sodium:proton antiporter</fullName>
    </submittedName>
</protein>
<feature type="transmembrane region" description="Helical" evidence="11">
    <location>
        <begin position="269"/>
        <end position="287"/>
    </location>
</feature>
<name>A0A4Y9QZR5_9MICO</name>
<evidence type="ECO:0000256" key="1">
    <source>
        <dbReference type="ARBA" id="ARBA00004651"/>
    </source>
</evidence>
<keyword evidence="9" id="KW-0739">Sodium transport</keyword>
<evidence type="ECO:0000256" key="9">
    <source>
        <dbReference type="ARBA" id="ARBA00023201"/>
    </source>
</evidence>
<evidence type="ECO:0000313" key="14">
    <source>
        <dbReference type="Proteomes" id="UP000298127"/>
    </source>
</evidence>
<feature type="transmembrane region" description="Helical" evidence="11">
    <location>
        <begin position="80"/>
        <end position="105"/>
    </location>
</feature>
<gene>
    <name evidence="13" type="ORF">E4M00_08435</name>
</gene>
<evidence type="ECO:0000256" key="4">
    <source>
        <dbReference type="ARBA" id="ARBA00022692"/>
    </source>
</evidence>
<keyword evidence="4 11" id="KW-0812">Transmembrane</keyword>
<feature type="transmembrane region" description="Helical" evidence="11">
    <location>
        <begin position="230"/>
        <end position="248"/>
    </location>
</feature>
<evidence type="ECO:0000256" key="5">
    <source>
        <dbReference type="ARBA" id="ARBA00022989"/>
    </source>
</evidence>
<feature type="transmembrane region" description="Helical" evidence="11">
    <location>
        <begin position="299"/>
        <end position="323"/>
    </location>
</feature>
<dbReference type="InterPro" id="IPR006153">
    <property type="entry name" value="Cation/H_exchanger_TM"/>
</dbReference>
<accession>A0A4Y9QZR5</accession>
<evidence type="ECO:0000256" key="10">
    <source>
        <dbReference type="SAM" id="MobiDB-lite"/>
    </source>
</evidence>
<keyword evidence="5 11" id="KW-1133">Transmembrane helix</keyword>
<comment type="caution">
    <text evidence="13">The sequence shown here is derived from an EMBL/GenBank/DDBJ whole genome shotgun (WGS) entry which is preliminary data.</text>
</comment>
<dbReference type="EMBL" id="SPQZ01000003">
    <property type="protein sequence ID" value="TFV98061.1"/>
    <property type="molecule type" value="Genomic_DNA"/>
</dbReference>
<reference evidence="13 14" key="1">
    <citation type="journal article" date="2018" name="J. Microbiol.">
        <title>Leifsonia flava sp. nov., a novel actinobacterium isolated from the rhizosphere of Aquilegia viridiflora.</title>
        <authorList>
            <person name="Cai Y."/>
            <person name="Tao W.Z."/>
            <person name="Ma Y.J."/>
            <person name="Cheng J."/>
            <person name="Zhang M.Y."/>
            <person name="Zhang Y.X."/>
        </authorList>
    </citation>
    <scope>NUCLEOTIDE SEQUENCE [LARGE SCALE GENOMIC DNA]</scope>
    <source>
        <strain evidence="13 14">SYP-B2174</strain>
    </source>
</reference>
<dbReference type="PANTHER" id="PTHR10110:SF86">
    <property type="entry name" value="SODIUM_HYDROGEN EXCHANGER 7"/>
    <property type="match status" value="1"/>
</dbReference>